<keyword evidence="1" id="KW-0633">Potassium transport</keyword>
<dbReference type="SUPFAM" id="SSF51735">
    <property type="entry name" value="NAD(P)-binding Rossmann-fold domains"/>
    <property type="match status" value="1"/>
</dbReference>
<dbReference type="PANTHER" id="PTHR43833">
    <property type="entry name" value="POTASSIUM CHANNEL PROTEIN 2-RELATED-RELATED"/>
    <property type="match status" value="1"/>
</dbReference>
<feature type="domain" description="RCK N-terminal" evidence="4">
    <location>
        <begin position="1"/>
        <end position="117"/>
    </location>
</feature>
<dbReference type="Gene3D" id="3.40.50.720">
    <property type="entry name" value="NAD(P)-binding Rossmann-like Domain"/>
    <property type="match status" value="1"/>
</dbReference>
<keyword evidence="1" id="KW-0813">Transport</keyword>
<evidence type="ECO:0000313" key="6">
    <source>
        <dbReference type="EMBL" id="VAW04615.1"/>
    </source>
</evidence>
<dbReference type="Gene3D" id="3.30.70.1450">
    <property type="entry name" value="Regulator of K+ conductance, C-terminal domain"/>
    <property type="match status" value="1"/>
</dbReference>
<feature type="domain" description="RCK C-terminal" evidence="5">
    <location>
        <begin position="136"/>
        <end position="215"/>
    </location>
</feature>
<gene>
    <name evidence="6" type="ORF">MNBD_ACTINO02-1222</name>
</gene>
<dbReference type="Pfam" id="PF02080">
    <property type="entry name" value="TrkA_C"/>
    <property type="match status" value="1"/>
</dbReference>
<organism evidence="6">
    <name type="scientific">hydrothermal vent metagenome</name>
    <dbReference type="NCBI Taxonomy" id="652676"/>
    <lineage>
        <taxon>unclassified sequences</taxon>
        <taxon>metagenomes</taxon>
        <taxon>ecological metagenomes</taxon>
    </lineage>
</organism>
<keyword evidence="2" id="KW-0630">Potassium</keyword>
<evidence type="ECO:0000259" key="5">
    <source>
        <dbReference type="PROSITE" id="PS51202"/>
    </source>
</evidence>
<evidence type="ECO:0000256" key="2">
    <source>
        <dbReference type="ARBA" id="ARBA00022958"/>
    </source>
</evidence>
<dbReference type="GO" id="GO:0005886">
    <property type="term" value="C:plasma membrane"/>
    <property type="evidence" value="ECO:0007669"/>
    <property type="project" value="InterPro"/>
</dbReference>
<dbReference type="InterPro" id="IPR050721">
    <property type="entry name" value="Trk_Ktr_HKT_K-transport"/>
</dbReference>
<dbReference type="AlphaFoldDB" id="A0A3B0SF78"/>
<dbReference type="SUPFAM" id="SSF116726">
    <property type="entry name" value="TrkA C-terminal domain-like"/>
    <property type="match status" value="1"/>
</dbReference>
<dbReference type="InterPro" id="IPR006036">
    <property type="entry name" value="K_uptake_TrkA"/>
</dbReference>
<evidence type="ECO:0000256" key="3">
    <source>
        <dbReference type="ARBA" id="ARBA00023027"/>
    </source>
</evidence>
<evidence type="ECO:0000259" key="4">
    <source>
        <dbReference type="PROSITE" id="PS51201"/>
    </source>
</evidence>
<dbReference type="PROSITE" id="PS51201">
    <property type="entry name" value="RCK_N"/>
    <property type="match status" value="1"/>
</dbReference>
<reference evidence="6" key="1">
    <citation type="submission" date="2018-06" db="EMBL/GenBank/DDBJ databases">
        <authorList>
            <person name="Zhirakovskaya E."/>
        </authorList>
    </citation>
    <scope>NUCLEOTIDE SEQUENCE</scope>
</reference>
<dbReference type="InterPro" id="IPR036721">
    <property type="entry name" value="RCK_C_sf"/>
</dbReference>
<dbReference type="InterPro" id="IPR036291">
    <property type="entry name" value="NAD(P)-bd_dom_sf"/>
</dbReference>
<dbReference type="InterPro" id="IPR006037">
    <property type="entry name" value="RCK_C"/>
</dbReference>
<dbReference type="PANTHER" id="PTHR43833:SF8">
    <property type="entry name" value="TRK SYSTEM POTASSIUM UPTAKE PROTEIN TRKA"/>
    <property type="match status" value="1"/>
</dbReference>
<proteinExistence type="predicted"/>
<accession>A0A3B0SF78</accession>
<dbReference type="PROSITE" id="PS51202">
    <property type="entry name" value="RCK_C"/>
    <property type="match status" value="1"/>
</dbReference>
<dbReference type="Pfam" id="PF02254">
    <property type="entry name" value="TrkA_N"/>
    <property type="match status" value="1"/>
</dbReference>
<sequence length="220" mass="23918">MRVVIAGCGRVGTDLARSLADMGHDVSVIDDRAEVFKRLGSTFDGTTHIGRSYDVGVLRDAGIEAADAFIAVTNSDNANLMSVQLAKKVFGVDRTIARLDDPSRADAYQALDVQYVAGAKLTSRVILEQVVENEFHHHVSFPDGDVEIVDIVLAEGVVGLTVNDLEIEGALRVAAVRRNGTTSIPHDSYELRPHDLVAVAAKSGIRKRVRRFLREREASL</sequence>
<dbReference type="PRINTS" id="PR00335">
    <property type="entry name" value="KUPTAKETRKA"/>
</dbReference>
<dbReference type="GO" id="GO:0015079">
    <property type="term" value="F:potassium ion transmembrane transporter activity"/>
    <property type="evidence" value="ECO:0007669"/>
    <property type="project" value="InterPro"/>
</dbReference>
<keyword evidence="3" id="KW-0520">NAD</keyword>
<keyword evidence="1" id="KW-0406">Ion transport</keyword>
<protein>
    <submittedName>
        <fullName evidence="6">Trk system potassium uptake protein TrkA</fullName>
    </submittedName>
</protein>
<dbReference type="InterPro" id="IPR003148">
    <property type="entry name" value="RCK_N"/>
</dbReference>
<dbReference type="EMBL" id="UOEK01000293">
    <property type="protein sequence ID" value="VAW04615.1"/>
    <property type="molecule type" value="Genomic_DNA"/>
</dbReference>
<evidence type="ECO:0000256" key="1">
    <source>
        <dbReference type="ARBA" id="ARBA00022538"/>
    </source>
</evidence>
<name>A0A3B0SF78_9ZZZZ</name>